<evidence type="ECO:0000313" key="2">
    <source>
        <dbReference type="Proteomes" id="UP000028782"/>
    </source>
</evidence>
<evidence type="ECO:0000313" key="1">
    <source>
        <dbReference type="EMBL" id="AIJ48804.1"/>
    </source>
</evidence>
<dbReference type="Proteomes" id="UP000028782">
    <property type="component" value="Chromosome"/>
</dbReference>
<protein>
    <submittedName>
        <fullName evidence="1">Uncharacterized protein</fullName>
    </submittedName>
</protein>
<dbReference type="AlphaFoldDB" id="A0A076PPQ0"/>
<gene>
    <name evidence="1" type="ORF">O987_23615</name>
</gene>
<organism evidence="1 2">
    <name type="scientific">Comamonas testosteroni TK102</name>
    <dbReference type="NCBI Taxonomy" id="1392005"/>
    <lineage>
        <taxon>Bacteria</taxon>
        <taxon>Pseudomonadati</taxon>
        <taxon>Pseudomonadota</taxon>
        <taxon>Betaproteobacteria</taxon>
        <taxon>Burkholderiales</taxon>
        <taxon>Comamonadaceae</taxon>
        <taxon>Comamonas</taxon>
    </lineage>
</organism>
<dbReference type="InterPro" id="IPR054268">
    <property type="entry name" value="DUF6999"/>
</dbReference>
<dbReference type="KEGG" id="ctes:O987_23615"/>
<dbReference type="HOGENOM" id="CLU_079573_0_0_4"/>
<name>A0A076PPQ0_COMTE</name>
<proteinExistence type="predicted"/>
<dbReference type="Pfam" id="PF22523">
    <property type="entry name" value="DUF6999"/>
    <property type="match status" value="1"/>
</dbReference>
<sequence>MKNEFNDHVWDERDPSPWLALYLDQSTPLPDDVKAAWLRDCSSSSRQFFLPAMRPLARLSMIIIQALKIFLPKRWSHSMLLHRLLAFGMKKFLSPEANWLIMRHFHLGSQVLAFVAANAPTKVSTAPLMPMEIDDVKDELFLKHDLNLFNFVIRLNKALRENGQELVPVAEPDFSMIREPNLRLEDMPRGRFNVIDLQSAIELYTPIYQLLLTDNDFWRASNSLQLDETVAIYCAKILASPEHLVLLNNKHPMVPLSTLYAAYRLVLHGLSTEMLHSLLTRMANGEHPIPARELAKMHRAAETVMDQTAAQS</sequence>
<dbReference type="EMBL" id="CP006704">
    <property type="protein sequence ID" value="AIJ48804.1"/>
    <property type="molecule type" value="Genomic_DNA"/>
</dbReference>
<reference evidence="1 2" key="1">
    <citation type="journal article" date="2014" name="Genome Announc.">
        <title>Complete Genome Sequence of Polychlorinated Biphenyl Degrader Comamonas testosteroni TK102 (NBRC 109938).</title>
        <authorList>
            <person name="Fukuda K."/>
            <person name="Hosoyama A."/>
            <person name="Tsuchikane K."/>
            <person name="Ohji S."/>
            <person name="Yamazoe A."/>
            <person name="Fujita N."/>
            <person name="Shintani M."/>
            <person name="Kimbara K."/>
        </authorList>
    </citation>
    <scope>NUCLEOTIDE SEQUENCE [LARGE SCALE GENOMIC DNA]</scope>
    <source>
        <strain evidence="1">TK102</strain>
    </source>
</reference>
<dbReference type="RefSeq" id="WP_043374940.1">
    <property type="nucleotide sequence ID" value="NZ_CP006704.1"/>
</dbReference>
<accession>A0A076PPQ0</accession>